<comment type="similarity">
    <text evidence="5">Belongs to the ZIP transporter (TC 2.A.5) family. KE4/Catsup subfamily.</text>
</comment>
<feature type="region of interest" description="Disordered" evidence="6">
    <location>
        <begin position="184"/>
        <end position="211"/>
    </location>
</feature>
<evidence type="ECO:0000256" key="2">
    <source>
        <dbReference type="ARBA" id="ARBA00022692"/>
    </source>
</evidence>
<feature type="transmembrane region" description="Helical" evidence="7">
    <location>
        <begin position="37"/>
        <end position="60"/>
    </location>
</feature>
<comment type="subcellular location">
    <subcellularLocation>
        <location evidence="1">Membrane</location>
        <topology evidence="1">Multi-pass membrane protein</topology>
    </subcellularLocation>
</comment>
<evidence type="ECO:0000256" key="4">
    <source>
        <dbReference type="ARBA" id="ARBA00023136"/>
    </source>
</evidence>
<accession>A0AAD8AF80</accession>
<gene>
    <name evidence="8" type="ORF">L9F63_011224</name>
</gene>
<dbReference type="AlphaFoldDB" id="A0AAD8AF80"/>
<evidence type="ECO:0000256" key="7">
    <source>
        <dbReference type="SAM" id="Phobius"/>
    </source>
</evidence>
<reference evidence="8" key="1">
    <citation type="journal article" date="2023" name="IScience">
        <title>Live-bearing cockroach genome reveals convergent evolutionary mechanisms linked to viviparity in insects and beyond.</title>
        <authorList>
            <person name="Fouks B."/>
            <person name="Harrison M.C."/>
            <person name="Mikhailova A.A."/>
            <person name="Marchal E."/>
            <person name="English S."/>
            <person name="Carruthers M."/>
            <person name="Jennings E.C."/>
            <person name="Chiamaka E.L."/>
            <person name="Frigard R.A."/>
            <person name="Pippel M."/>
            <person name="Attardo G.M."/>
            <person name="Benoit J.B."/>
            <person name="Bornberg-Bauer E."/>
            <person name="Tobe S.S."/>
        </authorList>
    </citation>
    <scope>NUCLEOTIDE SEQUENCE</scope>
    <source>
        <strain evidence="8">Stay&amp;Tobe</strain>
    </source>
</reference>
<reference evidence="8" key="2">
    <citation type="submission" date="2023-05" db="EMBL/GenBank/DDBJ databases">
        <authorList>
            <person name="Fouks B."/>
        </authorList>
    </citation>
    <scope>NUCLEOTIDE SEQUENCE</scope>
    <source>
        <strain evidence="8">Stay&amp;Tobe</strain>
        <tissue evidence="8">Testes</tissue>
    </source>
</reference>
<keyword evidence="9" id="KW-1185">Reference proteome</keyword>
<evidence type="ECO:0000256" key="5">
    <source>
        <dbReference type="ARBA" id="ARBA00038485"/>
    </source>
</evidence>
<dbReference type="InterPro" id="IPR003689">
    <property type="entry name" value="ZIP"/>
</dbReference>
<sequence>KPTCKLLNLIIVYFCNMSVGELILIYILYVGYVSCNFMSLIALSVGLIFSLLMFVVLNPINVNWAADFFNFDHRRVGNQSLRVLLSFAVGCLLGDVFLHLLPEVWGQNIELDAETGHPSMNKGLWVLAGLLIFIILEKVFSSIPENVDIQIPKTEINTKSSNGYIHNNNVKEACNGYANGHIPAKNNKQSSLEDETSPVKHSTIKYQEQYE</sequence>
<dbReference type="Proteomes" id="UP001233999">
    <property type="component" value="Unassembled WGS sequence"/>
</dbReference>
<feature type="non-terminal residue" evidence="8">
    <location>
        <position position="1"/>
    </location>
</feature>
<feature type="non-terminal residue" evidence="8">
    <location>
        <position position="211"/>
    </location>
</feature>
<evidence type="ECO:0000256" key="6">
    <source>
        <dbReference type="SAM" id="MobiDB-lite"/>
    </source>
</evidence>
<dbReference type="PANTHER" id="PTHR16950:SF16">
    <property type="entry name" value="ZINC TRANSPORTER ZIP13"/>
    <property type="match status" value="1"/>
</dbReference>
<name>A0AAD8AF80_DIPPU</name>
<keyword evidence="3 7" id="KW-1133">Transmembrane helix</keyword>
<dbReference type="Pfam" id="PF02535">
    <property type="entry name" value="Zip"/>
    <property type="match status" value="1"/>
</dbReference>
<evidence type="ECO:0000313" key="8">
    <source>
        <dbReference type="EMBL" id="KAJ9597937.1"/>
    </source>
</evidence>
<dbReference type="GO" id="GO:0005385">
    <property type="term" value="F:zinc ion transmembrane transporter activity"/>
    <property type="evidence" value="ECO:0007669"/>
    <property type="project" value="TreeGrafter"/>
</dbReference>
<organism evidence="8 9">
    <name type="scientific">Diploptera punctata</name>
    <name type="common">Pacific beetle cockroach</name>
    <dbReference type="NCBI Taxonomy" id="6984"/>
    <lineage>
        <taxon>Eukaryota</taxon>
        <taxon>Metazoa</taxon>
        <taxon>Ecdysozoa</taxon>
        <taxon>Arthropoda</taxon>
        <taxon>Hexapoda</taxon>
        <taxon>Insecta</taxon>
        <taxon>Pterygota</taxon>
        <taxon>Neoptera</taxon>
        <taxon>Polyneoptera</taxon>
        <taxon>Dictyoptera</taxon>
        <taxon>Blattodea</taxon>
        <taxon>Blaberoidea</taxon>
        <taxon>Blaberidae</taxon>
        <taxon>Diplopterinae</taxon>
        <taxon>Diploptera</taxon>
    </lineage>
</organism>
<feature type="transmembrane region" description="Helical" evidence="7">
    <location>
        <begin position="81"/>
        <end position="102"/>
    </location>
</feature>
<proteinExistence type="inferred from homology"/>
<keyword evidence="4 7" id="KW-0472">Membrane</keyword>
<comment type="caution">
    <text evidence="8">The sequence shown here is derived from an EMBL/GenBank/DDBJ whole genome shotgun (WGS) entry which is preliminary data.</text>
</comment>
<dbReference type="GO" id="GO:0016020">
    <property type="term" value="C:membrane"/>
    <property type="evidence" value="ECO:0007669"/>
    <property type="project" value="UniProtKB-SubCell"/>
</dbReference>
<protein>
    <submittedName>
        <fullName evidence="8">Uncharacterized protein</fullName>
    </submittedName>
</protein>
<evidence type="ECO:0000256" key="1">
    <source>
        <dbReference type="ARBA" id="ARBA00004141"/>
    </source>
</evidence>
<dbReference type="EMBL" id="JASPKZ010001576">
    <property type="protein sequence ID" value="KAJ9597937.1"/>
    <property type="molecule type" value="Genomic_DNA"/>
</dbReference>
<feature type="transmembrane region" description="Helical" evidence="7">
    <location>
        <begin position="122"/>
        <end position="140"/>
    </location>
</feature>
<dbReference type="PANTHER" id="PTHR16950">
    <property type="entry name" value="ZINC TRANSPORTER SLC39A7 HISTIDINE-RICH MEMBRANE PROTEIN KE4"/>
    <property type="match status" value="1"/>
</dbReference>
<dbReference type="GO" id="GO:0006882">
    <property type="term" value="P:intracellular zinc ion homeostasis"/>
    <property type="evidence" value="ECO:0007669"/>
    <property type="project" value="TreeGrafter"/>
</dbReference>
<evidence type="ECO:0000256" key="3">
    <source>
        <dbReference type="ARBA" id="ARBA00022989"/>
    </source>
</evidence>
<feature type="transmembrane region" description="Helical" evidence="7">
    <location>
        <begin position="7"/>
        <end position="31"/>
    </location>
</feature>
<keyword evidence="2 7" id="KW-0812">Transmembrane</keyword>
<evidence type="ECO:0000313" key="9">
    <source>
        <dbReference type="Proteomes" id="UP001233999"/>
    </source>
</evidence>